<protein>
    <recommendedName>
        <fullName evidence="4">Ig-like domain-containing protein</fullName>
    </recommendedName>
</protein>
<keyword evidence="1" id="KW-1133">Transmembrane helix</keyword>
<evidence type="ECO:0000313" key="3">
    <source>
        <dbReference type="Proteomes" id="UP001374579"/>
    </source>
</evidence>
<evidence type="ECO:0008006" key="4">
    <source>
        <dbReference type="Google" id="ProtNLM"/>
    </source>
</evidence>
<reference evidence="2 3" key="1">
    <citation type="submission" date="2024-02" db="EMBL/GenBank/DDBJ databases">
        <title>Chromosome-scale genome assembly of the rough periwinkle Littorina saxatilis.</title>
        <authorList>
            <person name="De Jode A."/>
            <person name="Faria R."/>
            <person name="Formenti G."/>
            <person name="Sims Y."/>
            <person name="Smith T.P."/>
            <person name="Tracey A."/>
            <person name="Wood J.M.D."/>
            <person name="Zagrodzka Z.B."/>
            <person name="Johannesson K."/>
            <person name="Butlin R.K."/>
            <person name="Leder E.H."/>
        </authorList>
    </citation>
    <scope>NUCLEOTIDE SEQUENCE [LARGE SCALE GENOMIC DNA]</scope>
    <source>
        <strain evidence="2">Snail1</strain>
        <tissue evidence="2">Muscle</tissue>
    </source>
</reference>
<organism evidence="2 3">
    <name type="scientific">Littorina saxatilis</name>
    <dbReference type="NCBI Taxonomy" id="31220"/>
    <lineage>
        <taxon>Eukaryota</taxon>
        <taxon>Metazoa</taxon>
        <taxon>Spiralia</taxon>
        <taxon>Lophotrochozoa</taxon>
        <taxon>Mollusca</taxon>
        <taxon>Gastropoda</taxon>
        <taxon>Caenogastropoda</taxon>
        <taxon>Littorinimorpha</taxon>
        <taxon>Littorinoidea</taxon>
        <taxon>Littorinidae</taxon>
        <taxon>Littorina</taxon>
    </lineage>
</organism>
<name>A0AAN9AS37_9CAEN</name>
<feature type="transmembrane region" description="Helical" evidence="1">
    <location>
        <begin position="251"/>
        <end position="273"/>
    </location>
</feature>
<dbReference type="EMBL" id="JBAMIC010000022">
    <property type="protein sequence ID" value="KAK7092160.1"/>
    <property type="molecule type" value="Genomic_DNA"/>
</dbReference>
<keyword evidence="1" id="KW-0472">Membrane</keyword>
<dbReference type="AlphaFoldDB" id="A0AAN9AS37"/>
<comment type="caution">
    <text evidence="2">The sequence shown here is derived from an EMBL/GenBank/DDBJ whole genome shotgun (WGS) entry which is preliminary data.</text>
</comment>
<keyword evidence="1" id="KW-0812">Transmembrane</keyword>
<accession>A0AAN9AS37</accession>
<proteinExistence type="predicted"/>
<evidence type="ECO:0000313" key="2">
    <source>
        <dbReference type="EMBL" id="KAK7092160.1"/>
    </source>
</evidence>
<evidence type="ECO:0000256" key="1">
    <source>
        <dbReference type="SAM" id="Phobius"/>
    </source>
</evidence>
<sequence length="279" mass="30664">MAERLILGRLANGKTAFRSLVMHMTCALAPSIHHNLASLHTQKYHFRTLTGSDEQPMMSLEDCPKYFVTNEPSCTCVAENIGNSSSAILWKDPDGKTNEYQTGSNSSLRLTLSTVDVTFNKRQYKCDLLHSSGVHTISYTLNIAVSPSSPTLDNCADTNQPSNDPNAVCTCTTTSLGEPAALFVWDDPEHNAVVFTRNETSLALPFAALNETYRGQAYRCILRHITGDFAIEYTPPTHYEDEKKGSLSGGAIAGIVLGTIAFICLILAAMCFIRRRFKK</sequence>
<gene>
    <name evidence="2" type="ORF">V1264_009754</name>
</gene>
<dbReference type="Proteomes" id="UP001374579">
    <property type="component" value="Unassembled WGS sequence"/>
</dbReference>
<keyword evidence="3" id="KW-1185">Reference proteome</keyword>